<dbReference type="PANTHER" id="PTHR31286:SF167">
    <property type="entry name" value="OS09G0268800 PROTEIN"/>
    <property type="match status" value="1"/>
</dbReference>
<sequence>MDVQRTLELRPWTFDRNLLTLEPLVGSVLPGSVNLDWSPFFVHVHGLPPGLRTLEVIRSLGHRLGKWLVQDQIESEVQWRETVRIRININTLLPLSRAITLRSDEDDAVIVRFTYERLPNFCYMRCSVFKF</sequence>
<organism evidence="1 2">
    <name type="scientific">Sesamum alatum</name>
    <dbReference type="NCBI Taxonomy" id="300844"/>
    <lineage>
        <taxon>Eukaryota</taxon>
        <taxon>Viridiplantae</taxon>
        <taxon>Streptophyta</taxon>
        <taxon>Embryophyta</taxon>
        <taxon>Tracheophyta</taxon>
        <taxon>Spermatophyta</taxon>
        <taxon>Magnoliopsida</taxon>
        <taxon>eudicotyledons</taxon>
        <taxon>Gunneridae</taxon>
        <taxon>Pentapetalae</taxon>
        <taxon>asterids</taxon>
        <taxon>lamiids</taxon>
        <taxon>Lamiales</taxon>
        <taxon>Pedaliaceae</taxon>
        <taxon>Sesamum</taxon>
    </lineage>
</organism>
<reference evidence="1" key="2">
    <citation type="journal article" date="2024" name="Plant">
        <title>Genomic evolution and insights into agronomic trait innovations of Sesamum species.</title>
        <authorList>
            <person name="Miao H."/>
            <person name="Wang L."/>
            <person name="Qu L."/>
            <person name="Liu H."/>
            <person name="Sun Y."/>
            <person name="Le M."/>
            <person name="Wang Q."/>
            <person name="Wei S."/>
            <person name="Zheng Y."/>
            <person name="Lin W."/>
            <person name="Duan Y."/>
            <person name="Cao H."/>
            <person name="Xiong S."/>
            <person name="Wang X."/>
            <person name="Wei L."/>
            <person name="Li C."/>
            <person name="Ma Q."/>
            <person name="Ju M."/>
            <person name="Zhao R."/>
            <person name="Li G."/>
            <person name="Mu C."/>
            <person name="Tian Q."/>
            <person name="Mei H."/>
            <person name="Zhang T."/>
            <person name="Gao T."/>
            <person name="Zhang H."/>
        </authorList>
    </citation>
    <scope>NUCLEOTIDE SEQUENCE</scope>
    <source>
        <strain evidence="1">3651</strain>
    </source>
</reference>
<gene>
    <name evidence="1" type="ORF">Salat_2470800</name>
</gene>
<evidence type="ECO:0000313" key="1">
    <source>
        <dbReference type="EMBL" id="KAK4416453.1"/>
    </source>
</evidence>
<dbReference type="InterPro" id="IPR040256">
    <property type="entry name" value="At4g02000-like"/>
</dbReference>
<reference evidence="1" key="1">
    <citation type="submission" date="2020-06" db="EMBL/GenBank/DDBJ databases">
        <authorList>
            <person name="Li T."/>
            <person name="Hu X."/>
            <person name="Zhang T."/>
            <person name="Song X."/>
            <person name="Zhang H."/>
            <person name="Dai N."/>
            <person name="Sheng W."/>
            <person name="Hou X."/>
            <person name="Wei L."/>
        </authorList>
    </citation>
    <scope>NUCLEOTIDE SEQUENCE</scope>
    <source>
        <strain evidence="1">3651</strain>
        <tissue evidence="1">Leaf</tissue>
    </source>
</reference>
<keyword evidence="2" id="KW-1185">Reference proteome</keyword>
<proteinExistence type="predicted"/>
<dbReference type="PANTHER" id="PTHR31286">
    <property type="entry name" value="GLYCINE-RICH CELL WALL STRUCTURAL PROTEIN 1.8-LIKE"/>
    <property type="match status" value="1"/>
</dbReference>
<accession>A0AAE1XR40</accession>
<dbReference type="AlphaFoldDB" id="A0AAE1XR40"/>
<protein>
    <submittedName>
        <fullName evidence="1">Uncharacterized protein</fullName>
    </submittedName>
</protein>
<dbReference type="EMBL" id="JACGWO010000010">
    <property type="protein sequence ID" value="KAK4416453.1"/>
    <property type="molecule type" value="Genomic_DNA"/>
</dbReference>
<name>A0AAE1XR40_9LAMI</name>
<evidence type="ECO:0000313" key="2">
    <source>
        <dbReference type="Proteomes" id="UP001293254"/>
    </source>
</evidence>
<comment type="caution">
    <text evidence="1">The sequence shown here is derived from an EMBL/GenBank/DDBJ whole genome shotgun (WGS) entry which is preliminary data.</text>
</comment>
<dbReference type="Proteomes" id="UP001293254">
    <property type="component" value="Unassembled WGS sequence"/>
</dbReference>